<evidence type="ECO:0000313" key="1">
    <source>
        <dbReference type="EMBL" id="AKJ72664.1"/>
    </source>
</evidence>
<keyword evidence="2" id="KW-1185">Reference proteome</keyword>
<reference evidence="1 2" key="1">
    <citation type="journal article" date="2015" name="PLoS ONE">
        <title>Lysis to Kill: Evaluation of the Lytic Abilities, and Genomics of Nine Bacteriophages Infective for Gordonia spp. and Their Potential Use in Activated Sludge Foam Biocontrol.</title>
        <authorList>
            <person name="Dyson Z.A."/>
            <person name="Tucci J."/>
            <person name="Seviour R.J."/>
            <person name="Petrovski S."/>
        </authorList>
    </citation>
    <scope>NUCLEOTIDE SEQUENCE [LARGE SCALE GENOMIC DNA]</scope>
</reference>
<sequence>MTHAKPNVAVYSEEAAEVEFIAFSRNADGVMDDYTIHTLSDIHSLPEAITAIHDSDYRPVGKVSVDYENNHRLFTIRVE</sequence>
<protein>
    <submittedName>
        <fullName evidence="1">Uncharacterized protein</fullName>
    </submittedName>
</protein>
<dbReference type="Proteomes" id="UP000221359">
    <property type="component" value="Segment"/>
</dbReference>
<gene>
    <name evidence="1" type="ORF">GMA2_126</name>
</gene>
<accession>A0A0K0N6V3</accession>
<organism evidence="1 2">
    <name type="scientific">Gordonia phage GMA2</name>
    <dbReference type="NCBI Taxonomy" id="1647283"/>
    <lineage>
        <taxon>Viruses</taxon>
        <taxon>Duplodnaviria</taxon>
        <taxon>Heunggongvirae</taxon>
        <taxon>Uroviricota</taxon>
        <taxon>Caudoviricetes</taxon>
        <taxon>Gimaduovirus</taxon>
        <taxon>Gimaduovirus GMA2</taxon>
    </lineage>
</organism>
<dbReference type="EMBL" id="KR063281">
    <property type="protein sequence ID" value="AKJ72664.1"/>
    <property type="molecule type" value="Genomic_DNA"/>
</dbReference>
<evidence type="ECO:0000313" key="2">
    <source>
        <dbReference type="Proteomes" id="UP000221359"/>
    </source>
</evidence>
<proteinExistence type="predicted"/>
<name>A0A0K0N6V3_9CAUD</name>